<sequence length="877" mass="94697">MRRWFIEILIRAADVCARKAWLTIAGVVLVTGFMGYYTATHFSINTNTLDMLDPSLPFRRAARALEQAFPQLKDNIIVVIESDTAVRANDLGQRLADRLRPDRRAFTSVYEPAGGPFFARNGLLYLDVPALEELADTLAKAQPMLGTLAKDMSLRGLLSVLGRSLGEKLDAEEEKILLPIFDSISATIERQVNHQPARLAWKSKLFSGAMPAEAGRRGFVLVQPNLEFSQLESARGPIEKIRAAIAELPLEAGRDRVRLTGGVVMDDEELGSVAQGAEFSSLLSFALVCLLTVAGLRSPRHVVAIVLTLVVGLVWTGAFATAAIGPLNLISINFAVLFIGMGVDFGIQVGLRYKEEIYRGFHHREAVRRTAGGLGGALTLAAVAAAVSFFSFVPTSYQGLAELGIIAGCGMGIALVANLTVLPALLTVLPRWLEWQRPETGAAGKLRAVPVRYRGAIIGVSLLALLGSAATLPWVRFDFNPLNMKDPTTESVATFADLLADPDTTPYTISVLRPDLASAVTLGEKVEKLPSVDKVVTLESFVPADQEEKLEIIDGINLSLGPLLEPAQRQQPARPAEEIAAVLDFKRTLEHSDPNGLSAAAKTSLARLTAALERLQGAPGWPDQAIGQLRDNIISDLPESLEQLRQLLHPELVTLDTLPAELKARYLSRDGRARLEIYPKADLRDDRAMRRFVREVQSVAPDATDSAVELVEGGDAVIEASLQATALALLATGLLLLAVLRRPLDTALILVPLVFSLLLTAASSVLLRIPFDLANIIALPLLLGLSNAYGIYLILRLRAEGQLADLLRTNTPRAIFFSALTEIISFGTLAFSPHRGMSGMGILVTLSLAFAVLSTLLLLPALVASRESRTSPAEAER</sequence>
<keyword evidence="2" id="KW-1003">Cell membrane</keyword>
<keyword evidence="9" id="KW-1185">Reference proteome</keyword>
<feature type="transmembrane region" description="Helical" evidence="6">
    <location>
        <begin position="303"/>
        <end position="324"/>
    </location>
</feature>
<protein>
    <submittedName>
        <fullName evidence="8">SSD domain-containing protein</fullName>
    </submittedName>
</protein>
<feature type="transmembrane region" description="Helical" evidence="6">
    <location>
        <begin position="330"/>
        <end position="351"/>
    </location>
</feature>
<feature type="transmembrane region" description="Helical" evidence="6">
    <location>
        <begin position="405"/>
        <end position="429"/>
    </location>
</feature>
<keyword evidence="3 6" id="KW-0812">Transmembrane</keyword>
<evidence type="ECO:0000256" key="1">
    <source>
        <dbReference type="ARBA" id="ARBA00004651"/>
    </source>
</evidence>
<feature type="transmembrane region" description="Helical" evidence="6">
    <location>
        <begin position="20"/>
        <end position="39"/>
    </location>
</feature>
<dbReference type="InterPro" id="IPR004869">
    <property type="entry name" value="MMPL_dom"/>
</dbReference>
<dbReference type="Proteomes" id="UP001497493">
    <property type="component" value="Chromosome"/>
</dbReference>
<dbReference type="EMBL" id="OZ026884">
    <property type="protein sequence ID" value="CAL1241610.1"/>
    <property type="molecule type" value="Genomic_DNA"/>
</dbReference>
<dbReference type="Pfam" id="PF03176">
    <property type="entry name" value="MMPL"/>
    <property type="match status" value="2"/>
</dbReference>
<keyword evidence="5 6" id="KW-0472">Membrane</keyword>
<feature type="transmembrane region" description="Helical" evidence="6">
    <location>
        <begin position="747"/>
        <end position="767"/>
    </location>
</feature>
<dbReference type="Gene3D" id="1.20.1640.10">
    <property type="entry name" value="Multidrug efflux transporter AcrB transmembrane domain"/>
    <property type="match status" value="2"/>
</dbReference>
<comment type="subcellular location">
    <subcellularLocation>
        <location evidence="1">Cell membrane</location>
        <topology evidence="1">Multi-pass membrane protein</topology>
    </subcellularLocation>
</comment>
<dbReference type="InterPro" id="IPR017841">
    <property type="entry name" value="Hopanoid_biosynth_HpnN"/>
</dbReference>
<evidence type="ECO:0000256" key="5">
    <source>
        <dbReference type="ARBA" id="ARBA00023136"/>
    </source>
</evidence>
<feature type="domain" description="Membrane transport protein MMPL" evidence="7">
    <location>
        <begin position="659"/>
        <end position="864"/>
    </location>
</feature>
<dbReference type="SUPFAM" id="SSF82866">
    <property type="entry name" value="Multidrug efflux transporter AcrB transmembrane domain"/>
    <property type="match status" value="2"/>
</dbReference>
<evidence type="ECO:0000256" key="4">
    <source>
        <dbReference type="ARBA" id="ARBA00022989"/>
    </source>
</evidence>
<feature type="transmembrane region" description="Helical" evidence="6">
    <location>
        <begin position="773"/>
        <end position="795"/>
    </location>
</feature>
<feature type="transmembrane region" description="Helical" evidence="6">
    <location>
        <begin position="815"/>
        <end position="834"/>
    </location>
</feature>
<dbReference type="PANTHER" id="PTHR33406">
    <property type="entry name" value="MEMBRANE PROTEIN MJ1562-RELATED"/>
    <property type="match status" value="1"/>
</dbReference>
<feature type="domain" description="Membrane transport protein MMPL" evidence="7">
    <location>
        <begin position="53"/>
        <end position="441"/>
    </location>
</feature>
<feature type="transmembrane region" description="Helical" evidence="6">
    <location>
        <begin position="455"/>
        <end position="475"/>
    </location>
</feature>
<accession>A0ABM9NLU6</accession>
<organism evidence="8 9">
    <name type="scientific">Candidatus Methylocalor cossyra</name>
    <dbReference type="NCBI Taxonomy" id="3108543"/>
    <lineage>
        <taxon>Bacteria</taxon>
        <taxon>Pseudomonadati</taxon>
        <taxon>Pseudomonadota</taxon>
        <taxon>Gammaproteobacteria</taxon>
        <taxon>Methylococcales</taxon>
        <taxon>Methylococcaceae</taxon>
        <taxon>Candidatus Methylocalor</taxon>
    </lineage>
</organism>
<feature type="transmembrane region" description="Helical" evidence="6">
    <location>
        <begin position="720"/>
        <end position="740"/>
    </location>
</feature>
<evidence type="ECO:0000313" key="8">
    <source>
        <dbReference type="EMBL" id="CAL1241610.1"/>
    </source>
</evidence>
<proteinExistence type="predicted"/>
<evidence type="ECO:0000256" key="3">
    <source>
        <dbReference type="ARBA" id="ARBA00022692"/>
    </source>
</evidence>
<dbReference type="RefSeq" id="WP_348758114.1">
    <property type="nucleotide sequence ID" value="NZ_OZ026884.1"/>
</dbReference>
<feature type="transmembrane region" description="Helical" evidence="6">
    <location>
        <begin position="371"/>
        <end position="393"/>
    </location>
</feature>
<evidence type="ECO:0000313" key="9">
    <source>
        <dbReference type="Proteomes" id="UP001497493"/>
    </source>
</evidence>
<keyword evidence="4 6" id="KW-1133">Transmembrane helix</keyword>
<evidence type="ECO:0000256" key="6">
    <source>
        <dbReference type="SAM" id="Phobius"/>
    </source>
</evidence>
<name>A0ABM9NLU6_9GAMM</name>
<reference evidence="8 9" key="1">
    <citation type="submission" date="2024-04" db="EMBL/GenBank/DDBJ databases">
        <authorList>
            <person name="Cremers G."/>
        </authorList>
    </citation>
    <scope>NUCLEOTIDE SEQUENCE [LARGE SCALE GENOMIC DNA]</scope>
    <source>
        <strain evidence="8">MeCH1-AG</strain>
    </source>
</reference>
<dbReference type="InterPro" id="IPR050545">
    <property type="entry name" value="Mycobact_MmpL"/>
</dbReference>
<evidence type="ECO:0000259" key="7">
    <source>
        <dbReference type="Pfam" id="PF03176"/>
    </source>
</evidence>
<gene>
    <name evidence="8" type="ORF">MECH1_V1_2834</name>
</gene>
<evidence type="ECO:0000256" key="2">
    <source>
        <dbReference type="ARBA" id="ARBA00022475"/>
    </source>
</evidence>
<feature type="transmembrane region" description="Helical" evidence="6">
    <location>
        <begin position="279"/>
        <end position="296"/>
    </location>
</feature>
<feature type="transmembrane region" description="Helical" evidence="6">
    <location>
        <begin position="840"/>
        <end position="863"/>
    </location>
</feature>
<dbReference type="PANTHER" id="PTHR33406:SF13">
    <property type="entry name" value="MEMBRANE PROTEIN YDFJ"/>
    <property type="match status" value="1"/>
</dbReference>
<dbReference type="NCBIfam" id="TIGR03480">
    <property type="entry name" value="HpnN"/>
    <property type="match status" value="1"/>
</dbReference>